<dbReference type="Gene3D" id="2.40.160.20">
    <property type="match status" value="1"/>
</dbReference>
<dbReference type="RefSeq" id="WP_208414711.1">
    <property type="nucleotide sequence ID" value="NZ_BAAADC010000001.1"/>
</dbReference>
<dbReference type="PANTHER" id="PTHR36920:SF1">
    <property type="entry name" value="OUTER MEMBRANE PROTEIN W"/>
    <property type="match status" value="1"/>
</dbReference>
<dbReference type="GO" id="GO:0055085">
    <property type="term" value="P:transmembrane transport"/>
    <property type="evidence" value="ECO:0007669"/>
    <property type="project" value="TreeGrafter"/>
</dbReference>
<dbReference type="EMBL" id="JAASRM010000001">
    <property type="protein sequence ID" value="NIK89399.1"/>
    <property type="molecule type" value="Genomic_DNA"/>
</dbReference>
<reference evidence="3 4" key="1">
    <citation type="submission" date="2020-03" db="EMBL/GenBank/DDBJ databases">
        <title>Genomic Encyclopedia of Type Strains, Phase IV (KMG-IV): sequencing the most valuable type-strain genomes for metagenomic binning, comparative biology and taxonomic classification.</title>
        <authorList>
            <person name="Goeker M."/>
        </authorList>
    </citation>
    <scope>NUCLEOTIDE SEQUENCE [LARGE SCALE GENOMIC DNA]</scope>
    <source>
        <strain evidence="3 4">DSM 19867</strain>
    </source>
</reference>
<feature type="chain" id="PRO_5033060045" evidence="2">
    <location>
        <begin position="26"/>
        <end position="206"/>
    </location>
</feature>
<comment type="caution">
    <text evidence="3">The sequence shown here is derived from an EMBL/GenBank/DDBJ whole genome shotgun (WGS) entry which is preliminary data.</text>
</comment>
<accession>A0A846N1N1</accession>
<evidence type="ECO:0000256" key="2">
    <source>
        <dbReference type="SAM" id="SignalP"/>
    </source>
</evidence>
<comment type="similarity">
    <text evidence="1">Belongs to the OmpW/AlkL family.</text>
</comment>
<organism evidence="3 4">
    <name type="scientific">Rhizomicrobium palustre</name>
    <dbReference type="NCBI Taxonomy" id="189966"/>
    <lineage>
        <taxon>Bacteria</taxon>
        <taxon>Pseudomonadati</taxon>
        <taxon>Pseudomonadota</taxon>
        <taxon>Alphaproteobacteria</taxon>
        <taxon>Micropepsales</taxon>
        <taxon>Micropepsaceae</taxon>
        <taxon>Rhizomicrobium</taxon>
    </lineage>
</organism>
<dbReference type="AlphaFoldDB" id="A0A846N1N1"/>
<proteinExistence type="inferred from homology"/>
<dbReference type="InterPro" id="IPR005618">
    <property type="entry name" value="OMPW"/>
</dbReference>
<keyword evidence="2" id="KW-0732">Signal</keyword>
<dbReference type="SUPFAM" id="SSF56925">
    <property type="entry name" value="OMPA-like"/>
    <property type="match status" value="1"/>
</dbReference>
<dbReference type="PANTHER" id="PTHR36920">
    <property type="match status" value="1"/>
</dbReference>
<evidence type="ECO:0000256" key="1">
    <source>
        <dbReference type="ARBA" id="ARBA00009330"/>
    </source>
</evidence>
<sequence>MRSVFAALASVSVTALMLASAPASATEAGTWEVRLRAVTVQPDVGSNVNIGGKLSITDSVIPEADISYYFTKHWAVEVIAGTTKHSIYHNAAGKLATVYLLPPTVTVQYHFDKIGFFEPYVGAGPNMTIFYDRSNGPLGKLRTTDNWGFALQFGTDVPLTEDGRYVWNFDVKKLWLSTNASFSGAPVTAKVDINPWLIGTGVGIKF</sequence>
<gene>
    <name evidence="3" type="ORF">FHS83_002717</name>
</gene>
<dbReference type="InterPro" id="IPR011250">
    <property type="entry name" value="OMP/PagP_B-barrel"/>
</dbReference>
<feature type="signal peptide" evidence="2">
    <location>
        <begin position="1"/>
        <end position="25"/>
    </location>
</feature>
<evidence type="ECO:0000313" key="4">
    <source>
        <dbReference type="Proteomes" id="UP000570514"/>
    </source>
</evidence>
<dbReference type="Pfam" id="PF03922">
    <property type="entry name" value="OmpW"/>
    <property type="match status" value="1"/>
</dbReference>
<dbReference type="GO" id="GO:0019867">
    <property type="term" value="C:outer membrane"/>
    <property type="evidence" value="ECO:0007669"/>
    <property type="project" value="InterPro"/>
</dbReference>
<name>A0A846N1N1_9PROT</name>
<dbReference type="Proteomes" id="UP000570514">
    <property type="component" value="Unassembled WGS sequence"/>
</dbReference>
<protein>
    <submittedName>
        <fullName evidence="3">Outer membrane protein</fullName>
    </submittedName>
</protein>
<evidence type="ECO:0000313" key="3">
    <source>
        <dbReference type="EMBL" id="NIK89399.1"/>
    </source>
</evidence>
<keyword evidence="4" id="KW-1185">Reference proteome</keyword>